<sequence>MGKGSTKGSVQHTKTLPGGEIGCWVYSCEEAATRWIDMERYGNPRFLSTSYCDSHGDWELDDPDNPRRVRKIRK</sequence>
<proteinExistence type="predicted"/>
<protein>
    <submittedName>
        <fullName evidence="1">Uncharacterized protein</fullName>
    </submittedName>
</protein>
<name>A0A4Y3QYU3_STRCI</name>
<accession>A0A4Y3QYU3</accession>
<dbReference type="Proteomes" id="UP000319210">
    <property type="component" value="Unassembled WGS sequence"/>
</dbReference>
<keyword evidence="2" id="KW-1185">Reference proteome</keyword>
<dbReference type="EMBL" id="BJMM01000012">
    <property type="protein sequence ID" value="GEB50421.1"/>
    <property type="molecule type" value="Genomic_DNA"/>
</dbReference>
<evidence type="ECO:0000313" key="1">
    <source>
        <dbReference type="EMBL" id="GEB50421.1"/>
    </source>
</evidence>
<gene>
    <name evidence="1" type="ORF">SCA03_29720</name>
</gene>
<organism evidence="1 2">
    <name type="scientific">Streptomyces cacaoi</name>
    <dbReference type="NCBI Taxonomy" id="1898"/>
    <lineage>
        <taxon>Bacteria</taxon>
        <taxon>Bacillati</taxon>
        <taxon>Actinomycetota</taxon>
        <taxon>Actinomycetes</taxon>
        <taxon>Kitasatosporales</taxon>
        <taxon>Streptomycetaceae</taxon>
        <taxon>Streptomyces</taxon>
    </lineage>
</organism>
<reference evidence="1 2" key="1">
    <citation type="submission" date="2019-06" db="EMBL/GenBank/DDBJ databases">
        <title>Whole genome shotgun sequence of Streptomyces cacaoi subsp. cacaoi NBRC 12748.</title>
        <authorList>
            <person name="Hosoyama A."/>
            <person name="Uohara A."/>
            <person name="Ohji S."/>
            <person name="Ichikawa N."/>
        </authorList>
    </citation>
    <scope>NUCLEOTIDE SEQUENCE [LARGE SCALE GENOMIC DNA]</scope>
    <source>
        <strain evidence="1 2">NBRC 12748</strain>
    </source>
</reference>
<dbReference type="AlphaFoldDB" id="A0A4Y3QYU3"/>
<evidence type="ECO:0000313" key="2">
    <source>
        <dbReference type="Proteomes" id="UP000319210"/>
    </source>
</evidence>
<comment type="caution">
    <text evidence="1">The sequence shown here is derived from an EMBL/GenBank/DDBJ whole genome shotgun (WGS) entry which is preliminary data.</text>
</comment>